<sequence length="150" mass="16325">MAILRSGYKLRNFGLLLLRVGIGIMFILHGWPKLAGGPARWEAIGNSMGVFGIGFAPVFWGFMAGFAEAVGGFLILLGFFFRPACILLLLTMLVATTKHMVAGDGFGGYSHALEAAILFLSLLFIGPGKYSLDSKVFPKDKGRRTRKYFA</sequence>
<evidence type="ECO:0000256" key="5">
    <source>
        <dbReference type="ARBA" id="ARBA00022989"/>
    </source>
</evidence>
<name>A0A1X9YTF2_9BACT</name>
<gene>
    <name evidence="8" type="ORF">CA264_12195</name>
</gene>
<keyword evidence="9" id="KW-1185">Reference proteome</keyword>
<keyword evidence="3" id="KW-1003">Cell membrane</keyword>
<dbReference type="InterPro" id="IPR032808">
    <property type="entry name" value="DoxX"/>
</dbReference>
<evidence type="ECO:0000256" key="2">
    <source>
        <dbReference type="ARBA" id="ARBA00006679"/>
    </source>
</evidence>
<keyword evidence="4 7" id="KW-0812">Transmembrane</keyword>
<comment type="similarity">
    <text evidence="2">Belongs to the DoxX family.</text>
</comment>
<dbReference type="PANTHER" id="PTHR33452">
    <property type="entry name" value="OXIDOREDUCTASE CATD-RELATED"/>
    <property type="match status" value="1"/>
</dbReference>
<evidence type="ECO:0000313" key="8">
    <source>
        <dbReference type="EMBL" id="ARS36128.1"/>
    </source>
</evidence>
<dbReference type="OrthoDB" id="9813193at2"/>
<evidence type="ECO:0000256" key="3">
    <source>
        <dbReference type="ARBA" id="ARBA00022475"/>
    </source>
</evidence>
<evidence type="ECO:0000256" key="6">
    <source>
        <dbReference type="ARBA" id="ARBA00023136"/>
    </source>
</evidence>
<dbReference type="Pfam" id="PF07681">
    <property type="entry name" value="DoxX"/>
    <property type="match status" value="1"/>
</dbReference>
<keyword evidence="6 7" id="KW-0472">Membrane</keyword>
<dbReference type="KEGG" id="pact:CA264_12195"/>
<dbReference type="GO" id="GO:0005886">
    <property type="term" value="C:plasma membrane"/>
    <property type="evidence" value="ECO:0007669"/>
    <property type="project" value="UniProtKB-SubCell"/>
</dbReference>
<evidence type="ECO:0000256" key="7">
    <source>
        <dbReference type="SAM" id="Phobius"/>
    </source>
</evidence>
<comment type="subcellular location">
    <subcellularLocation>
        <location evidence="1">Cell membrane</location>
        <topology evidence="1">Multi-pass membrane protein</topology>
    </subcellularLocation>
</comment>
<evidence type="ECO:0000313" key="9">
    <source>
        <dbReference type="Proteomes" id="UP000266292"/>
    </source>
</evidence>
<dbReference type="InterPro" id="IPR051907">
    <property type="entry name" value="DoxX-like_oxidoreductase"/>
</dbReference>
<dbReference type="PANTHER" id="PTHR33452:SF1">
    <property type="entry name" value="INNER MEMBRANE PROTEIN YPHA-RELATED"/>
    <property type="match status" value="1"/>
</dbReference>
<dbReference type="Proteomes" id="UP000266292">
    <property type="component" value="Chromosome"/>
</dbReference>
<dbReference type="RefSeq" id="WP_025607521.1">
    <property type="nucleotide sequence ID" value="NZ_CP021235.1"/>
</dbReference>
<feature type="transmembrane region" description="Helical" evidence="7">
    <location>
        <begin position="12"/>
        <end position="31"/>
    </location>
</feature>
<organism evidence="8 9">
    <name type="scientific">Pontibacter actiniarum</name>
    <dbReference type="NCBI Taxonomy" id="323450"/>
    <lineage>
        <taxon>Bacteria</taxon>
        <taxon>Pseudomonadati</taxon>
        <taxon>Bacteroidota</taxon>
        <taxon>Cytophagia</taxon>
        <taxon>Cytophagales</taxon>
        <taxon>Hymenobacteraceae</taxon>
        <taxon>Pontibacter</taxon>
    </lineage>
</organism>
<dbReference type="EMBL" id="CP021235">
    <property type="protein sequence ID" value="ARS36128.1"/>
    <property type="molecule type" value="Genomic_DNA"/>
</dbReference>
<evidence type="ECO:0000256" key="1">
    <source>
        <dbReference type="ARBA" id="ARBA00004651"/>
    </source>
</evidence>
<feature type="transmembrane region" description="Helical" evidence="7">
    <location>
        <begin position="73"/>
        <end position="94"/>
    </location>
</feature>
<feature type="transmembrane region" description="Helical" evidence="7">
    <location>
        <begin position="106"/>
        <end position="125"/>
    </location>
</feature>
<feature type="transmembrane region" description="Helical" evidence="7">
    <location>
        <begin position="43"/>
        <end position="66"/>
    </location>
</feature>
<dbReference type="STRING" id="709015.GCA_000472485_02470"/>
<evidence type="ECO:0000256" key="4">
    <source>
        <dbReference type="ARBA" id="ARBA00022692"/>
    </source>
</evidence>
<protein>
    <submittedName>
        <fullName evidence="8">DoxX family protein</fullName>
    </submittedName>
</protein>
<accession>A0A1X9YTF2</accession>
<dbReference type="AlphaFoldDB" id="A0A1X9YTF2"/>
<proteinExistence type="inferred from homology"/>
<keyword evidence="5 7" id="KW-1133">Transmembrane helix</keyword>
<reference evidence="9" key="1">
    <citation type="submission" date="2017-05" db="EMBL/GenBank/DDBJ databases">
        <authorList>
            <person name="Ray J."/>
            <person name="Price M."/>
            <person name="Deutschbauer A."/>
        </authorList>
    </citation>
    <scope>NUCLEOTIDE SEQUENCE [LARGE SCALE GENOMIC DNA]</scope>
    <source>
        <strain evidence="9">DSM 19842</strain>
    </source>
</reference>